<feature type="transmembrane region" description="Helical" evidence="1">
    <location>
        <begin position="474"/>
        <end position="490"/>
    </location>
</feature>
<feature type="transmembrane region" description="Helical" evidence="1">
    <location>
        <begin position="118"/>
        <end position="135"/>
    </location>
</feature>
<gene>
    <name evidence="2" type="ORF">BTN85_1963</name>
</gene>
<feature type="transmembrane region" description="Helical" evidence="1">
    <location>
        <begin position="67"/>
        <end position="86"/>
    </location>
</feature>
<feature type="transmembrane region" description="Helical" evidence="1">
    <location>
        <begin position="28"/>
        <end position="52"/>
    </location>
</feature>
<dbReference type="STRING" id="1903181.BTN85_1963"/>
<dbReference type="Proteomes" id="UP000185744">
    <property type="component" value="Unassembled WGS sequence"/>
</dbReference>
<feature type="transmembrane region" description="Helical" evidence="1">
    <location>
        <begin position="375"/>
        <end position="396"/>
    </location>
</feature>
<protein>
    <submittedName>
        <fullName evidence="2">Uncharacterized protein</fullName>
    </submittedName>
</protein>
<feature type="transmembrane region" description="Helical" evidence="1">
    <location>
        <begin position="141"/>
        <end position="167"/>
    </location>
</feature>
<dbReference type="EMBL" id="MSDW01000002">
    <property type="protein sequence ID" value="OKY77313.1"/>
    <property type="molecule type" value="Genomic_DNA"/>
</dbReference>
<organism evidence="2 3">
    <name type="scientific">Methanohalarchaeum thermophilum</name>
    <dbReference type="NCBI Taxonomy" id="1903181"/>
    <lineage>
        <taxon>Archaea</taxon>
        <taxon>Methanobacteriati</taxon>
        <taxon>Methanobacteriota</taxon>
        <taxon>Methanonatronarchaeia</taxon>
        <taxon>Methanonatronarchaeales</taxon>
        <taxon>Methanonatronarchaeaceae</taxon>
        <taxon>Candidatus Methanohalarchaeum</taxon>
    </lineage>
</organism>
<feature type="transmembrane region" description="Helical" evidence="1">
    <location>
        <begin position="302"/>
        <end position="320"/>
    </location>
</feature>
<keyword evidence="1" id="KW-1133">Transmembrane helix</keyword>
<feature type="transmembrane region" description="Helical" evidence="1">
    <location>
        <begin position="179"/>
        <end position="198"/>
    </location>
</feature>
<keyword evidence="3" id="KW-1185">Reference proteome</keyword>
<evidence type="ECO:0000313" key="2">
    <source>
        <dbReference type="EMBL" id="OKY77313.1"/>
    </source>
</evidence>
<accession>A0A1Q6DSJ0</accession>
<keyword evidence="1" id="KW-0472">Membrane</keyword>
<reference evidence="2" key="1">
    <citation type="submission" date="2016-12" db="EMBL/GenBank/DDBJ databases">
        <title>Discovery of methanogenic haloarchaea.</title>
        <authorList>
            <person name="Sorokin D.Y."/>
            <person name="Makarova K.S."/>
            <person name="Abbas B."/>
            <person name="Ferrer M."/>
            <person name="Golyshin P.N."/>
        </authorList>
    </citation>
    <scope>NUCLEOTIDE SEQUENCE [LARGE SCALE GENOMIC DNA]</scope>
    <source>
        <strain evidence="2">HMET1</strain>
    </source>
</reference>
<feature type="transmembrane region" description="Helical" evidence="1">
    <location>
        <begin position="444"/>
        <end position="462"/>
    </location>
</feature>
<feature type="transmembrane region" description="Helical" evidence="1">
    <location>
        <begin position="326"/>
        <end position="349"/>
    </location>
</feature>
<proteinExistence type="predicted"/>
<feature type="transmembrane region" description="Helical" evidence="1">
    <location>
        <begin position="232"/>
        <end position="249"/>
    </location>
</feature>
<dbReference type="AlphaFoldDB" id="A0A1Q6DSJ0"/>
<name>A0A1Q6DSJ0_METT1</name>
<feature type="transmembrane region" description="Helical" evidence="1">
    <location>
        <begin position="402"/>
        <end position="423"/>
    </location>
</feature>
<evidence type="ECO:0000313" key="3">
    <source>
        <dbReference type="Proteomes" id="UP000185744"/>
    </source>
</evidence>
<evidence type="ECO:0000256" key="1">
    <source>
        <dbReference type="SAM" id="Phobius"/>
    </source>
</evidence>
<dbReference type="InParanoid" id="A0A1Q6DSJ0"/>
<keyword evidence="1" id="KW-0812">Transmembrane</keyword>
<comment type="caution">
    <text evidence="2">The sequence shown here is derived from an EMBL/GenBank/DDBJ whole genome shotgun (WGS) entry which is preliminary data.</text>
</comment>
<sequence>MRAWIIKKFLLNYLNIYLNRVKRERKHLFYFILSLILLIASIAISLLLLNIIPKITDIGTEEITSTIFPLITGLYILFILLPITGLSSKGEDPSLLLKYPITYTEAFLIESIRSISKLWLIAIYIPPILSILYILSNSFPIFILSSIGYLLFLFHAAGIGYIFFSLLQGFLEDRKFRDTIAIISGLLFLGFYLLIYLLPELIDIEKLLSLSYSIHLLLPSGWVVDLAAQKKIFWIAPITLITLITIFLGKHSFKYSYYISTEKTGGKKIKTSKDIRLPIDKAINAMLNKDLKYYKRDPGLKLGLLFSMIFPLIFGLQSIFTEEEITIFYLKYFGIFAGFFFSFSFYNFLGYERNGLIKLLSSPIKRKDIIYSKNLILGIFFIIYLITTLIALKLILKTPFSIKVITISISTLLITFAATNNTGVRYPEKMPEELRGGRNSSLKGVIFTMILSFILLTPIVIHMTASTNLIQTKIPIPLIFIYSILIYLTLTKKAEKTLKNNEIKIIEKFNREN</sequence>